<evidence type="ECO:0000259" key="5">
    <source>
        <dbReference type="Pfam" id="PF01266"/>
    </source>
</evidence>
<dbReference type="RefSeq" id="WP_136136090.1">
    <property type="nucleotide sequence ID" value="NZ_SDGV01000004.1"/>
</dbReference>
<dbReference type="OrthoDB" id="9805337at2"/>
<keyword evidence="4" id="KW-0560">Oxidoreductase</keyword>
<dbReference type="Gene3D" id="3.30.9.10">
    <property type="entry name" value="D-Amino Acid Oxidase, subunit A, domain 2"/>
    <property type="match status" value="1"/>
</dbReference>
<dbReference type="InterPro" id="IPR006076">
    <property type="entry name" value="FAD-dep_OxRdtase"/>
</dbReference>
<accession>A0A4S3B7N1</accession>
<dbReference type="Gene3D" id="3.50.50.60">
    <property type="entry name" value="FAD/NAD(P)-binding domain"/>
    <property type="match status" value="1"/>
</dbReference>
<evidence type="ECO:0000256" key="1">
    <source>
        <dbReference type="ARBA" id="ARBA00001974"/>
    </source>
</evidence>
<proteinExistence type="inferred from homology"/>
<evidence type="ECO:0000256" key="4">
    <source>
        <dbReference type="ARBA" id="ARBA00023002"/>
    </source>
</evidence>
<dbReference type="GO" id="GO:0005737">
    <property type="term" value="C:cytoplasm"/>
    <property type="evidence" value="ECO:0007669"/>
    <property type="project" value="TreeGrafter"/>
</dbReference>
<evidence type="ECO:0000256" key="3">
    <source>
        <dbReference type="ARBA" id="ARBA00022630"/>
    </source>
</evidence>
<gene>
    <name evidence="6" type="ORF">ESZ54_02470</name>
</gene>
<dbReference type="SUPFAM" id="SSF51905">
    <property type="entry name" value="FAD/NAD(P)-binding domain"/>
    <property type="match status" value="1"/>
</dbReference>
<dbReference type="AlphaFoldDB" id="A0A4S3B7N1"/>
<dbReference type="PANTHER" id="PTHR13847">
    <property type="entry name" value="SARCOSINE DEHYDROGENASE-RELATED"/>
    <property type="match status" value="1"/>
</dbReference>
<dbReference type="Pfam" id="PF01266">
    <property type="entry name" value="DAO"/>
    <property type="match status" value="1"/>
</dbReference>
<dbReference type="GO" id="GO:0016491">
    <property type="term" value="F:oxidoreductase activity"/>
    <property type="evidence" value="ECO:0007669"/>
    <property type="project" value="UniProtKB-KW"/>
</dbReference>
<keyword evidence="7" id="KW-1185">Reference proteome</keyword>
<dbReference type="PANTHER" id="PTHR13847:SF286">
    <property type="entry name" value="D-AMINO ACID DEHYDROGENASE"/>
    <property type="match status" value="1"/>
</dbReference>
<evidence type="ECO:0000313" key="7">
    <source>
        <dbReference type="Proteomes" id="UP000310506"/>
    </source>
</evidence>
<name>A0A4S3B7N1_9ENTE</name>
<evidence type="ECO:0000256" key="2">
    <source>
        <dbReference type="ARBA" id="ARBA00009410"/>
    </source>
</evidence>
<dbReference type="SUPFAM" id="SSF54373">
    <property type="entry name" value="FAD-linked reductases, C-terminal domain"/>
    <property type="match status" value="1"/>
</dbReference>
<comment type="caution">
    <text evidence="6">The sequence shown here is derived from an EMBL/GenBank/DDBJ whole genome shotgun (WGS) entry which is preliminary data.</text>
</comment>
<evidence type="ECO:0000313" key="6">
    <source>
        <dbReference type="EMBL" id="THB62090.1"/>
    </source>
</evidence>
<dbReference type="InterPro" id="IPR036188">
    <property type="entry name" value="FAD/NAD-bd_sf"/>
</dbReference>
<dbReference type="Proteomes" id="UP000310506">
    <property type="component" value="Unassembled WGS sequence"/>
</dbReference>
<protein>
    <submittedName>
        <fullName evidence="6">FAD-binding oxidoreductase</fullName>
    </submittedName>
</protein>
<sequence length="370" mass="40971">MTKNIIIIGGGIVGATTAFYLAQNKENNVLLFDEGTGRATSAAVGIISPWLSQRRNKDWYFLAKEGAAFYETLLNDLDISNQTELYEKTGTLLYKKTPTLLDKLEKLAYKRLKQAPTIGKISRKSSNDVHRALPFFHPIDEALFITGGARVDGAKLIQAQKKSLANVIEEKVTTIAPTNSGWTLATDTQQFHCDELILACGAWLPELLTPLGYDVDIRPQKGQLIECQLEDRVKHAPVIMPVGEIDLMPLNDGRLLIGATHENDQGYDLTPDWNKLALLKQEATELIPELAETKIMHYRVGTRAYTSDFLPFFGEVDGLKNIWVASGLGSSGLTTGPIIGKTLADWISGIDTPFDSYRKTPNQYITKTND</sequence>
<keyword evidence="3" id="KW-0285">Flavoprotein</keyword>
<dbReference type="EMBL" id="SDGV01000004">
    <property type="protein sequence ID" value="THB62090.1"/>
    <property type="molecule type" value="Genomic_DNA"/>
</dbReference>
<comment type="cofactor">
    <cofactor evidence="1">
        <name>FAD</name>
        <dbReference type="ChEBI" id="CHEBI:57692"/>
    </cofactor>
</comment>
<comment type="similarity">
    <text evidence="2">Belongs to the DadA oxidoreductase family.</text>
</comment>
<feature type="domain" description="FAD dependent oxidoreductase" evidence="5">
    <location>
        <begin position="5"/>
        <end position="346"/>
    </location>
</feature>
<organism evidence="6 7">
    <name type="scientific">Vagococcus silagei</name>
    <dbReference type="NCBI Taxonomy" id="2508885"/>
    <lineage>
        <taxon>Bacteria</taxon>
        <taxon>Bacillati</taxon>
        <taxon>Bacillota</taxon>
        <taxon>Bacilli</taxon>
        <taxon>Lactobacillales</taxon>
        <taxon>Enterococcaceae</taxon>
        <taxon>Vagococcus</taxon>
    </lineage>
</organism>
<reference evidence="6 7" key="1">
    <citation type="submission" date="2019-01" db="EMBL/GenBank/DDBJ databases">
        <title>Vagococcus silagei sp. nov. isolated from brewer's grain.</title>
        <authorList>
            <person name="Guu J.-R."/>
        </authorList>
    </citation>
    <scope>NUCLEOTIDE SEQUENCE [LARGE SCALE GENOMIC DNA]</scope>
    <source>
        <strain evidence="6 7">2B-2</strain>
    </source>
</reference>